<dbReference type="Proteomes" id="UP001211006">
    <property type="component" value="Unassembled WGS sequence"/>
</dbReference>
<protein>
    <recommendedName>
        <fullName evidence="3">Kinase</fullName>
    </recommendedName>
</protein>
<evidence type="ECO:0008006" key="3">
    <source>
        <dbReference type="Google" id="ProtNLM"/>
    </source>
</evidence>
<reference evidence="1" key="1">
    <citation type="submission" date="2023-01" db="EMBL/GenBank/DDBJ databases">
        <title>Human gut microbiome strain richness.</title>
        <authorList>
            <person name="Chen-Liaw A."/>
        </authorList>
    </citation>
    <scope>NUCLEOTIDE SEQUENCE</scope>
    <source>
        <strain evidence="1">2225st1_A6_2225SCRN_200828</strain>
    </source>
</reference>
<evidence type="ECO:0000313" key="1">
    <source>
        <dbReference type="EMBL" id="MDB7908601.1"/>
    </source>
</evidence>
<dbReference type="AlphaFoldDB" id="A0AAW6CCR9"/>
<comment type="caution">
    <text evidence="1">The sequence shown here is derived from an EMBL/GenBank/DDBJ whole genome shotgun (WGS) entry which is preliminary data.</text>
</comment>
<organism evidence="1 2">
    <name type="scientific">Flavonifractor plautii</name>
    <name type="common">Fusobacterium plautii</name>
    <dbReference type="NCBI Taxonomy" id="292800"/>
    <lineage>
        <taxon>Bacteria</taxon>
        <taxon>Bacillati</taxon>
        <taxon>Bacillota</taxon>
        <taxon>Clostridia</taxon>
        <taxon>Eubacteriales</taxon>
        <taxon>Oscillospiraceae</taxon>
        <taxon>Flavonifractor</taxon>
    </lineage>
</organism>
<accession>A0AAW6CCR9</accession>
<evidence type="ECO:0000313" key="2">
    <source>
        <dbReference type="Proteomes" id="UP001211006"/>
    </source>
</evidence>
<proteinExistence type="predicted"/>
<dbReference type="RefSeq" id="WP_130849656.1">
    <property type="nucleotide sequence ID" value="NZ_JAQLWN010000033.1"/>
</dbReference>
<gene>
    <name evidence="1" type="ORF">PND83_21695</name>
</gene>
<sequence>MTLEEFVAILSDEYATAEFEYNGQQCGVEPQTQDSETTYTMWYGEVWKDYDNIDDLLSDDFFDGRPLRDIFDSVDVQF</sequence>
<name>A0AAW6CCR9_FLAPL</name>
<dbReference type="EMBL" id="JAQLWO010000038">
    <property type="protein sequence ID" value="MDB7908601.1"/>
    <property type="molecule type" value="Genomic_DNA"/>
</dbReference>